<dbReference type="EMBL" id="VDCH01000001">
    <property type="protein sequence ID" value="TNJ40445.1"/>
    <property type="molecule type" value="Genomic_DNA"/>
</dbReference>
<evidence type="ECO:0000256" key="4">
    <source>
        <dbReference type="ARBA" id="ARBA00022723"/>
    </source>
</evidence>
<dbReference type="Pfam" id="PF12838">
    <property type="entry name" value="Fer4_7"/>
    <property type="match status" value="1"/>
</dbReference>
<dbReference type="AlphaFoldDB" id="A0A5C4SB17"/>
<comment type="similarity">
    <text evidence="2">Belongs to the HdrA family.</text>
</comment>
<name>A0A5C4SB17_CHLTI</name>
<sequence>MPETLSTQGFRMAKIGVFVCHCGENIASKVDTGNLVKALSDHPGVEICNEYKYFCSDPGQETVKRAIRENNLTGVVVAACSPRMHETTFRKACAEAGLNPYMLELANIREQCSWVHSDKDQATEKAIEITRSLVEKVKRNNELKPISVPVTRRALVIGGGIAGIQAALDIAGAGREVILVEREPSIGGHMSQLSETFPTLDCSQCILTPRMVEAIQHPNITVLTYSEVEEVDGYIGNFKVKVRKKARYVDMSKCTGCGDCIQKCPVKKIPSEFECGLGNRTAIYTPFAQAVPNVPVIDKNRCTYFKNGKCKICQKTCQIENCIDFEMQDTFEEFEIGAIVVATGFQIQDTSVYGEYGYGKYKDVITGLHFERLASASGPTAGKILRPSDGKEPETVVFIQCAGSRDPSKGVKYCSKICCMYTAKHAMLFAHKHHDGNSKIFYMDIRAAGKGYDEFTRRAIEEDEAEYLRGRVSKVFEENGKLIVRGVDTLLGKPVEVAADMVVLATAIVPQPDAKEFAKKIGIGYDEYGFYNEAHLKLRPVETATAGIYLCGACQSPKDIPDSVAQASATAAKVLGLFSREQLEREPVVAAVGEATCAGCWGCVSACPYNAIEQKEIRDRNGNLVKEVASVNPGLCQGCGTCVTFCRSNSIDLAGFTEKQIFAEVMAL</sequence>
<organism evidence="10 11">
    <name type="scientific">Chlorobaculum thiosulfatiphilum</name>
    <name type="common">Chlorobium limicola f.sp. thiosulfatophilum</name>
    <dbReference type="NCBI Taxonomy" id="115852"/>
    <lineage>
        <taxon>Bacteria</taxon>
        <taxon>Pseudomonadati</taxon>
        <taxon>Chlorobiota</taxon>
        <taxon>Chlorobiia</taxon>
        <taxon>Chlorobiales</taxon>
        <taxon>Chlorobiaceae</taxon>
        <taxon>Chlorobaculum</taxon>
    </lineage>
</organism>
<feature type="domain" description="4Fe-4S ferredoxin-type" evidence="9">
    <location>
        <begin position="245"/>
        <end position="274"/>
    </location>
</feature>
<dbReference type="PROSITE" id="PS00198">
    <property type="entry name" value="4FE4S_FER_1"/>
    <property type="match status" value="2"/>
</dbReference>
<dbReference type="PROSITE" id="PS51379">
    <property type="entry name" value="4FE4S_FER_2"/>
    <property type="match status" value="3"/>
</dbReference>
<dbReference type="SUPFAM" id="SSF54862">
    <property type="entry name" value="4Fe-4S ferredoxins"/>
    <property type="match status" value="1"/>
</dbReference>
<keyword evidence="6" id="KW-0560">Oxidoreductase</keyword>
<evidence type="ECO:0000256" key="1">
    <source>
        <dbReference type="ARBA" id="ARBA00001974"/>
    </source>
</evidence>
<keyword evidence="11" id="KW-1185">Reference proteome</keyword>
<evidence type="ECO:0000256" key="5">
    <source>
        <dbReference type="ARBA" id="ARBA00022827"/>
    </source>
</evidence>
<proteinExistence type="inferred from homology"/>
<comment type="caution">
    <text evidence="10">The sequence shown here is derived from an EMBL/GenBank/DDBJ whole genome shotgun (WGS) entry which is preliminary data.</text>
</comment>
<evidence type="ECO:0000313" key="10">
    <source>
        <dbReference type="EMBL" id="TNJ40445.1"/>
    </source>
</evidence>
<evidence type="ECO:0000256" key="7">
    <source>
        <dbReference type="ARBA" id="ARBA00023004"/>
    </source>
</evidence>
<evidence type="ECO:0000256" key="2">
    <source>
        <dbReference type="ARBA" id="ARBA00006561"/>
    </source>
</evidence>
<evidence type="ECO:0000256" key="3">
    <source>
        <dbReference type="ARBA" id="ARBA00022485"/>
    </source>
</evidence>
<dbReference type="InterPro" id="IPR017896">
    <property type="entry name" value="4Fe4S_Fe-S-bd"/>
</dbReference>
<accession>A0A5C4SB17</accession>
<dbReference type="Pfam" id="PF12831">
    <property type="entry name" value="FAD_oxidored"/>
    <property type="match status" value="1"/>
</dbReference>
<keyword evidence="3" id="KW-0004">4Fe-4S</keyword>
<dbReference type="GO" id="GO:0051539">
    <property type="term" value="F:4 iron, 4 sulfur cluster binding"/>
    <property type="evidence" value="ECO:0007669"/>
    <property type="project" value="UniProtKB-KW"/>
</dbReference>
<reference evidence="10 11" key="1">
    <citation type="submission" date="2019-05" db="EMBL/GenBank/DDBJ databases">
        <title>Draft Whole-Genome sequence of the green sulfur bacterium Chlorobaculum thiosulfatiphilum DSM 249.</title>
        <authorList>
            <person name="Meyer T.E."/>
            <person name="Kyndt J.A."/>
        </authorList>
    </citation>
    <scope>NUCLEOTIDE SEQUENCE [LARGE SCALE GENOMIC DNA]</scope>
    <source>
        <strain evidence="10 11">DSM 249</strain>
    </source>
</reference>
<keyword evidence="8" id="KW-0411">Iron-sulfur</keyword>
<keyword evidence="5" id="KW-0274">FAD</keyword>
<gene>
    <name evidence="10" type="ORF">FGF66_00565</name>
</gene>
<dbReference type="PANTHER" id="PTHR43498:SF1">
    <property type="entry name" value="COB--COM HETERODISULFIDE REDUCTASE IRON-SULFUR SUBUNIT A"/>
    <property type="match status" value="1"/>
</dbReference>
<protein>
    <submittedName>
        <fullName evidence="10">CoB--CoM heterodisulfide reductase iron-sulfur subunit A family protein</fullName>
    </submittedName>
</protein>
<evidence type="ECO:0000256" key="8">
    <source>
        <dbReference type="ARBA" id="ARBA00023014"/>
    </source>
</evidence>
<feature type="domain" description="4Fe-4S ferredoxin-type" evidence="9">
    <location>
        <begin position="588"/>
        <end position="617"/>
    </location>
</feature>
<keyword evidence="7" id="KW-0408">Iron</keyword>
<keyword evidence="5" id="KW-0285">Flavoprotein</keyword>
<dbReference type="InterPro" id="IPR036188">
    <property type="entry name" value="FAD/NAD-bd_sf"/>
</dbReference>
<dbReference type="Pfam" id="PF00037">
    <property type="entry name" value="Fer4"/>
    <property type="match status" value="1"/>
</dbReference>
<evidence type="ECO:0000259" key="9">
    <source>
        <dbReference type="PROSITE" id="PS51379"/>
    </source>
</evidence>
<dbReference type="GO" id="GO:0016491">
    <property type="term" value="F:oxidoreductase activity"/>
    <property type="evidence" value="ECO:0007669"/>
    <property type="project" value="UniProtKB-KW"/>
</dbReference>
<evidence type="ECO:0000313" key="11">
    <source>
        <dbReference type="Proteomes" id="UP000308271"/>
    </source>
</evidence>
<dbReference type="InterPro" id="IPR017900">
    <property type="entry name" value="4Fe4S_Fe_S_CS"/>
</dbReference>
<keyword evidence="4" id="KW-0479">Metal-binding</keyword>
<dbReference type="OrthoDB" id="9758544at2"/>
<dbReference type="InterPro" id="IPR039650">
    <property type="entry name" value="HdrA-like"/>
</dbReference>
<feature type="domain" description="4Fe-4S ferredoxin-type" evidence="9">
    <location>
        <begin position="627"/>
        <end position="656"/>
    </location>
</feature>
<evidence type="ECO:0000256" key="6">
    <source>
        <dbReference type="ARBA" id="ARBA00023002"/>
    </source>
</evidence>
<dbReference type="Gene3D" id="3.30.70.20">
    <property type="match status" value="2"/>
</dbReference>
<dbReference type="PANTHER" id="PTHR43498">
    <property type="entry name" value="FERREDOXIN:COB-COM HETERODISULFIDE REDUCTASE SUBUNIT A"/>
    <property type="match status" value="1"/>
</dbReference>
<dbReference type="SUPFAM" id="SSF51905">
    <property type="entry name" value="FAD/NAD(P)-binding domain"/>
    <property type="match status" value="1"/>
</dbReference>
<dbReference type="Proteomes" id="UP000308271">
    <property type="component" value="Unassembled WGS sequence"/>
</dbReference>
<dbReference type="Gene3D" id="3.40.50.720">
    <property type="entry name" value="NAD(P)-binding Rossmann-like Domain"/>
    <property type="match status" value="1"/>
</dbReference>
<dbReference type="GO" id="GO:0046872">
    <property type="term" value="F:metal ion binding"/>
    <property type="evidence" value="ECO:0007669"/>
    <property type="project" value="UniProtKB-KW"/>
</dbReference>
<comment type="cofactor">
    <cofactor evidence="1">
        <name>FAD</name>
        <dbReference type="ChEBI" id="CHEBI:57692"/>
    </cofactor>
</comment>